<evidence type="ECO:0000259" key="1">
    <source>
        <dbReference type="Pfam" id="PF13411"/>
    </source>
</evidence>
<accession>A0A1J5PUH9</accession>
<dbReference type="GO" id="GO:0003677">
    <property type="term" value="F:DNA binding"/>
    <property type="evidence" value="ECO:0007669"/>
    <property type="project" value="InterPro"/>
</dbReference>
<dbReference type="AlphaFoldDB" id="A0A1J5PUH9"/>
<dbReference type="GO" id="GO:0006355">
    <property type="term" value="P:regulation of DNA-templated transcription"/>
    <property type="evidence" value="ECO:0007669"/>
    <property type="project" value="InterPro"/>
</dbReference>
<evidence type="ECO:0000313" key="2">
    <source>
        <dbReference type="EMBL" id="OIQ75270.1"/>
    </source>
</evidence>
<name>A0A1J5PUH9_9ZZZZ</name>
<dbReference type="InterPro" id="IPR036388">
    <property type="entry name" value="WH-like_DNA-bd_sf"/>
</dbReference>
<sequence length="104" mass="11460">MNVLKPHLQTTIWTLLGKGATQREIARITGISRHTIRAYQQRFAAEPPNCPTPATDFGGHHGFGVRAAPRLHIEAQLRLPTPRHGADTIAAKLRRKTAILDLLG</sequence>
<organism evidence="2">
    <name type="scientific">mine drainage metagenome</name>
    <dbReference type="NCBI Taxonomy" id="410659"/>
    <lineage>
        <taxon>unclassified sequences</taxon>
        <taxon>metagenomes</taxon>
        <taxon>ecological metagenomes</taxon>
    </lineage>
</organism>
<gene>
    <name evidence="2" type="ORF">GALL_430640</name>
</gene>
<feature type="domain" description="HTH merR-type" evidence="1">
    <location>
        <begin position="23"/>
        <end position="49"/>
    </location>
</feature>
<dbReference type="InterPro" id="IPR000551">
    <property type="entry name" value="MerR-type_HTH_dom"/>
</dbReference>
<dbReference type="Gene3D" id="1.10.10.10">
    <property type="entry name" value="Winged helix-like DNA-binding domain superfamily/Winged helix DNA-binding domain"/>
    <property type="match status" value="1"/>
</dbReference>
<comment type="caution">
    <text evidence="2">The sequence shown here is derived from an EMBL/GenBank/DDBJ whole genome shotgun (WGS) entry which is preliminary data.</text>
</comment>
<proteinExistence type="predicted"/>
<protein>
    <recommendedName>
        <fullName evidence="1">HTH merR-type domain-containing protein</fullName>
    </recommendedName>
</protein>
<dbReference type="EMBL" id="MLJW01002220">
    <property type="protein sequence ID" value="OIQ75270.1"/>
    <property type="molecule type" value="Genomic_DNA"/>
</dbReference>
<reference evidence="2" key="1">
    <citation type="submission" date="2016-10" db="EMBL/GenBank/DDBJ databases">
        <title>Sequence of Gallionella enrichment culture.</title>
        <authorList>
            <person name="Poehlein A."/>
            <person name="Muehling M."/>
            <person name="Daniel R."/>
        </authorList>
    </citation>
    <scope>NUCLEOTIDE SEQUENCE</scope>
</reference>
<dbReference type="Pfam" id="PF13411">
    <property type="entry name" value="MerR_1"/>
    <property type="match status" value="1"/>
</dbReference>